<protein>
    <submittedName>
        <fullName evidence="1">Uncharacterized protein</fullName>
    </submittedName>
</protein>
<evidence type="ECO:0000313" key="2">
    <source>
        <dbReference type="Proteomes" id="UP001166402"/>
    </source>
</evidence>
<comment type="caution">
    <text evidence="1">The sequence shown here is derived from an EMBL/GenBank/DDBJ whole genome shotgun (WGS) entry which is preliminary data.</text>
</comment>
<reference evidence="1" key="1">
    <citation type="submission" date="2021-03" db="EMBL/GenBank/DDBJ databases">
        <title>Genomic Encyclopedia of Type Strains, Phase IV (KMG-IV): sequencing the most valuable type-strain genomes for metagenomic binning, comparative biology and taxonomic classification.</title>
        <authorList>
            <person name="Goeker M."/>
        </authorList>
    </citation>
    <scope>NUCLEOTIDE SEQUENCE</scope>
    <source>
        <strain evidence="1">DSM 101588</strain>
    </source>
</reference>
<dbReference type="RefSeq" id="WP_280953187.1">
    <property type="nucleotide sequence ID" value="NZ_JAGGLT010000024.1"/>
</dbReference>
<gene>
    <name evidence="1" type="ORF">J2Z80_002175</name>
</gene>
<accession>A0ABS4NG47</accession>
<sequence length="44" mass="4974">MKAAEAKYHKIPEKIILTEADECGNIDDVAISGERMNLENRTVR</sequence>
<keyword evidence="2" id="KW-1185">Reference proteome</keyword>
<name>A0ABS4NG47_9THEO</name>
<evidence type="ECO:0000313" key="1">
    <source>
        <dbReference type="EMBL" id="MBP2072635.1"/>
    </source>
</evidence>
<dbReference type="EMBL" id="JAGGLT010000024">
    <property type="protein sequence ID" value="MBP2072635.1"/>
    <property type="molecule type" value="Genomic_DNA"/>
</dbReference>
<proteinExistence type="predicted"/>
<dbReference type="Proteomes" id="UP001166402">
    <property type="component" value="Unassembled WGS sequence"/>
</dbReference>
<organism evidence="1 2">
    <name type="scientific">Thermoanaerobacterium butyriciformans</name>
    <dbReference type="NCBI Taxonomy" id="1702242"/>
    <lineage>
        <taxon>Bacteria</taxon>
        <taxon>Bacillati</taxon>
        <taxon>Bacillota</taxon>
        <taxon>Clostridia</taxon>
        <taxon>Thermoanaerobacterales</taxon>
        <taxon>Thermoanaerobacteraceae</taxon>
        <taxon>Thermoanaerobacterium</taxon>
    </lineage>
</organism>